<accession>A0AA39MQB4</accession>
<proteinExistence type="predicted"/>
<name>A0AA39MQB4_9AGAR</name>
<gene>
    <name evidence="1" type="ORF">EV421DRAFT_1736217</name>
</gene>
<sequence length="307" mass="34493">MHIEMVYPAEFLDGLPLVSSNAFAVAPQLTQLVISNIRFGVIFPASNLRTVHLAQFATLEEIFKIMSDSPIPCPPELGRKLPELPVPYDECGMIYIFIPDINKEKRCIYSQRIEGDFIQLCFSVTGSESAVELPKTLEEAKAWARSPTTEVPIPEGWYAMLDMLKEVQDTMKCSQTSTIDLDSTRVLESDLRCISIPKDFSKKYFRMHADKIESIWSTTKVIDYAFATTVPVPGEILSEGAWLRWYIKKLTDLSFTDAQAASALWHFLASAGSWTCGHNLESTVWKLCKNVLVAGEKMHTPDLGNTK</sequence>
<organism evidence="1 2">
    <name type="scientific">Armillaria borealis</name>
    <dbReference type="NCBI Taxonomy" id="47425"/>
    <lineage>
        <taxon>Eukaryota</taxon>
        <taxon>Fungi</taxon>
        <taxon>Dikarya</taxon>
        <taxon>Basidiomycota</taxon>
        <taxon>Agaricomycotina</taxon>
        <taxon>Agaricomycetes</taxon>
        <taxon>Agaricomycetidae</taxon>
        <taxon>Agaricales</taxon>
        <taxon>Marasmiineae</taxon>
        <taxon>Physalacriaceae</taxon>
        <taxon>Armillaria</taxon>
    </lineage>
</organism>
<protein>
    <submittedName>
        <fullName evidence="1">Uncharacterized protein</fullName>
    </submittedName>
</protein>
<dbReference type="EMBL" id="JAUEPT010000026">
    <property type="protein sequence ID" value="KAK0442353.1"/>
    <property type="molecule type" value="Genomic_DNA"/>
</dbReference>
<dbReference type="Proteomes" id="UP001175226">
    <property type="component" value="Unassembled WGS sequence"/>
</dbReference>
<dbReference type="AlphaFoldDB" id="A0AA39MQB4"/>
<keyword evidence="2" id="KW-1185">Reference proteome</keyword>
<comment type="caution">
    <text evidence="1">The sequence shown here is derived from an EMBL/GenBank/DDBJ whole genome shotgun (WGS) entry which is preliminary data.</text>
</comment>
<reference evidence="1" key="1">
    <citation type="submission" date="2023-06" db="EMBL/GenBank/DDBJ databases">
        <authorList>
            <consortium name="Lawrence Berkeley National Laboratory"/>
            <person name="Ahrendt S."/>
            <person name="Sahu N."/>
            <person name="Indic B."/>
            <person name="Wong-Bajracharya J."/>
            <person name="Merenyi Z."/>
            <person name="Ke H.-M."/>
            <person name="Monk M."/>
            <person name="Kocsube S."/>
            <person name="Drula E."/>
            <person name="Lipzen A."/>
            <person name="Balint B."/>
            <person name="Henrissat B."/>
            <person name="Andreopoulos B."/>
            <person name="Martin F.M."/>
            <person name="Harder C.B."/>
            <person name="Rigling D."/>
            <person name="Ford K.L."/>
            <person name="Foster G.D."/>
            <person name="Pangilinan J."/>
            <person name="Papanicolaou A."/>
            <person name="Barry K."/>
            <person name="LaButti K."/>
            <person name="Viragh M."/>
            <person name="Koriabine M."/>
            <person name="Yan M."/>
            <person name="Riley R."/>
            <person name="Champramary S."/>
            <person name="Plett K.L."/>
            <person name="Tsai I.J."/>
            <person name="Slot J."/>
            <person name="Sipos G."/>
            <person name="Plett J."/>
            <person name="Nagy L.G."/>
            <person name="Grigoriev I.V."/>
        </authorList>
    </citation>
    <scope>NUCLEOTIDE SEQUENCE</scope>
    <source>
        <strain evidence="1">FPL87.14</strain>
    </source>
</reference>
<evidence type="ECO:0000313" key="2">
    <source>
        <dbReference type="Proteomes" id="UP001175226"/>
    </source>
</evidence>
<evidence type="ECO:0000313" key="1">
    <source>
        <dbReference type="EMBL" id="KAK0442353.1"/>
    </source>
</evidence>